<accession>A0AAE3NB65</accession>
<dbReference type="EMBL" id="JAQIPB010000009">
    <property type="protein sequence ID" value="MDA7418426.1"/>
    <property type="molecule type" value="Genomic_DNA"/>
</dbReference>
<dbReference type="Proteomes" id="UP001212602">
    <property type="component" value="Unassembled WGS sequence"/>
</dbReference>
<dbReference type="RefSeq" id="WP_271429642.1">
    <property type="nucleotide sequence ID" value="NZ_JAQIPB010000009.1"/>
</dbReference>
<protein>
    <submittedName>
        <fullName evidence="1">Uncharacterized protein</fullName>
    </submittedName>
</protein>
<sequence length="273" mass="29865">MNRRPNPLRHRLANALPKKTLLGAGRLLRMTLVGIASLGFIGITHAQQGVQVYDTEARSTLKEINKNIGDGDLNKTASSIDKTASSIDKTASNILKEIQTKVSKLAFTATLTPNNQLQKVTSTAMVVQKACPGQGSIASQQLTSLTTLSSGDPTTVKQRICQELIQLRVQALNDSVEMVNRFQKYSEQLTEIDSKRESISNQGDLWANTNESLRTLNKLQAEMGFWRTRLGMYEAAIKFHETQQNALTQASVKGNQTAQLIQTGALAAALAIR</sequence>
<organism evidence="1 2">
    <name type="scientific">Xenophilus arseniciresistens</name>
    <dbReference type="NCBI Taxonomy" id="1283306"/>
    <lineage>
        <taxon>Bacteria</taxon>
        <taxon>Pseudomonadati</taxon>
        <taxon>Pseudomonadota</taxon>
        <taxon>Betaproteobacteria</taxon>
        <taxon>Burkholderiales</taxon>
        <taxon>Comamonadaceae</taxon>
        <taxon>Xenophilus</taxon>
    </lineage>
</organism>
<comment type="caution">
    <text evidence="1">The sequence shown here is derived from an EMBL/GenBank/DDBJ whole genome shotgun (WGS) entry which is preliminary data.</text>
</comment>
<proteinExistence type="predicted"/>
<name>A0AAE3NB65_9BURK</name>
<dbReference type="AlphaFoldDB" id="A0AAE3NB65"/>
<reference evidence="1" key="1">
    <citation type="submission" date="2023-01" db="EMBL/GenBank/DDBJ databases">
        <title>Xenophilus mangrovi sp. nov., isolated from soil of Mangrove nature reserve.</title>
        <authorList>
            <person name="Xu S."/>
            <person name="Liu Z."/>
            <person name="Xu Y."/>
        </authorList>
    </citation>
    <scope>NUCLEOTIDE SEQUENCE</scope>
    <source>
        <strain evidence="1">YW8</strain>
    </source>
</reference>
<evidence type="ECO:0000313" key="1">
    <source>
        <dbReference type="EMBL" id="MDA7418426.1"/>
    </source>
</evidence>
<evidence type="ECO:0000313" key="2">
    <source>
        <dbReference type="Proteomes" id="UP001212602"/>
    </source>
</evidence>
<gene>
    <name evidence="1" type="ORF">PGB34_18815</name>
</gene>
<keyword evidence="2" id="KW-1185">Reference proteome</keyword>